<proteinExistence type="predicted"/>
<dbReference type="EMBL" id="AP019695">
    <property type="protein sequence ID" value="BBK21923.1"/>
    <property type="molecule type" value="Genomic_DNA"/>
</dbReference>
<dbReference type="KEGG" id="aarg:Aargi30884_08260"/>
<keyword evidence="1" id="KW-0479">Metal-binding</keyword>
<dbReference type="Pfam" id="PF00149">
    <property type="entry name" value="Metallophos"/>
    <property type="match status" value="1"/>
</dbReference>
<dbReference type="PANTHER" id="PTHR31302">
    <property type="entry name" value="TRANSMEMBRANE PROTEIN WITH METALLOPHOSPHOESTERASE DOMAIN-RELATED"/>
    <property type="match status" value="1"/>
</dbReference>
<dbReference type="InterPro" id="IPR004843">
    <property type="entry name" value="Calcineurin-like_PHP"/>
</dbReference>
<keyword evidence="3" id="KW-1133">Transmembrane helix</keyword>
<name>A0A6N4TGK9_9FIRM</name>
<evidence type="ECO:0000256" key="2">
    <source>
        <dbReference type="ARBA" id="ARBA00022801"/>
    </source>
</evidence>
<evidence type="ECO:0000313" key="5">
    <source>
        <dbReference type="EMBL" id="BBK21923.1"/>
    </source>
</evidence>
<dbReference type="InterPro" id="IPR051158">
    <property type="entry name" value="Metallophosphoesterase_sf"/>
</dbReference>
<keyword evidence="3" id="KW-0812">Transmembrane</keyword>
<keyword evidence="3" id="KW-0472">Membrane</keyword>
<reference evidence="6" key="1">
    <citation type="submission" date="2019-05" db="EMBL/GenBank/DDBJ databases">
        <title>Complete genome sequencing of Absiella argi strain JCM 30884.</title>
        <authorList>
            <person name="Sakamoto M."/>
            <person name="Murakami T."/>
            <person name="Mori H."/>
        </authorList>
    </citation>
    <scope>NUCLEOTIDE SEQUENCE [LARGE SCALE GENOMIC DNA]</scope>
    <source>
        <strain evidence="6">JCM 30884</strain>
    </source>
</reference>
<dbReference type="Gene3D" id="3.60.21.10">
    <property type="match status" value="1"/>
</dbReference>
<evidence type="ECO:0000313" key="6">
    <source>
        <dbReference type="Proteomes" id="UP000464754"/>
    </source>
</evidence>
<evidence type="ECO:0000256" key="3">
    <source>
        <dbReference type="SAM" id="Phobius"/>
    </source>
</evidence>
<gene>
    <name evidence="5" type="ORF">Aargi30884_08260</name>
</gene>
<protein>
    <submittedName>
        <fullName evidence="5">Metallophosphoesterase</fullName>
    </submittedName>
</protein>
<evidence type="ECO:0000256" key="1">
    <source>
        <dbReference type="ARBA" id="ARBA00022723"/>
    </source>
</evidence>
<dbReference type="GO" id="GO:0008758">
    <property type="term" value="F:UDP-2,3-diacylglucosamine hydrolase activity"/>
    <property type="evidence" value="ECO:0007669"/>
    <property type="project" value="TreeGrafter"/>
</dbReference>
<sequence length="288" mass="32400">MLHKILKTILCILVLILIGLSIFFYGIYFAVDHTKINFETLSSEKIPVSLDGKRIVYFSDIKYKEFMNKERLEKIMKDLEQTHPDILIFGGDVFSNLADTPFDSKDVEEVKSILKNLDAPLGKFAVLGDEDCISSDIKKKISQMLYDCDFEVLDNQNLKIRNGEKESISLIGIEPLINGNPNMDSAFKNISEDEYNILITHCPDLITSNEINLNYLDTIISGHSLGGQIRIPLLGPLTKIEGAQDYDHGKYTINNSTLYVSNGIGTTGMDIRIFSPVEVLVFTLEHKA</sequence>
<keyword evidence="6" id="KW-1185">Reference proteome</keyword>
<dbReference type="Proteomes" id="UP000464754">
    <property type="component" value="Chromosome"/>
</dbReference>
<dbReference type="InterPro" id="IPR029052">
    <property type="entry name" value="Metallo-depent_PP-like"/>
</dbReference>
<feature type="transmembrane region" description="Helical" evidence="3">
    <location>
        <begin position="9"/>
        <end position="31"/>
    </location>
</feature>
<accession>A0A6N4TGK9</accession>
<dbReference type="PANTHER" id="PTHR31302:SF31">
    <property type="entry name" value="PHOSPHODIESTERASE YAEI"/>
    <property type="match status" value="1"/>
</dbReference>
<dbReference type="GO" id="GO:0046872">
    <property type="term" value="F:metal ion binding"/>
    <property type="evidence" value="ECO:0007669"/>
    <property type="project" value="UniProtKB-KW"/>
</dbReference>
<organism evidence="5 6">
    <name type="scientific">Amedibacterium intestinale</name>
    <dbReference type="NCBI Taxonomy" id="2583452"/>
    <lineage>
        <taxon>Bacteria</taxon>
        <taxon>Bacillati</taxon>
        <taxon>Bacillota</taxon>
        <taxon>Erysipelotrichia</taxon>
        <taxon>Erysipelotrichales</taxon>
        <taxon>Erysipelotrichaceae</taxon>
        <taxon>Amedibacterium</taxon>
    </lineage>
</organism>
<dbReference type="GO" id="GO:0016020">
    <property type="term" value="C:membrane"/>
    <property type="evidence" value="ECO:0007669"/>
    <property type="project" value="GOC"/>
</dbReference>
<dbReference type="RefSeq" id="WP_118362054.1">
    <property type="nucleotide sequence ID" value="NZ_AP019695.1"/>
</dbReference>
<feature type="domain" description="Calcineurin-like phosphoesterase" evidence="4">
    <location>
        <begin position="54"/>
        <end position="224"/>
    </location>
</feature>
<dbReference type="SUPFAM" id="SSF56300">
    <property type="entry name" value="Metallo-dependent phosphatases"/>
    <property type="match status" value="1"/>
</dbReference>
<keyword evidence="2" id="KW-0378">Hydrolase</keyword>
<evidence type="ECO:0000259" key="4">
    <source>
        <dbReference type="Pfam" id="PF00149"/>
    </source>
</evidence>
<dbReference type="GO" id="GO:0009245">
    <property type="term" value="P:lipid A biosynthetic process"/>
    <property type="evidence" value="ECO:0007669"/>
    <property type="project" value="TreeGrafter"/>
</dbReference>
<dbReference type="AlphaFoldDB" id="A0A6N4TGK9"/>